<gene>
    <name evidence="3" type="ORF">KY5_7061</name>
</gene>
<dbReference type="InterPro" id="IPR015168">
    <property type="entry name" value="SsuA/THI5"/>
</dbReference>
<reference evidence="3 4" key="1">
    <citation type="submission" date="2017-08" db="EMBL/GenBank/DDBJ databases">
        <title>Complete Genome Sequence of Streptomyces formicae KY5, the formicamycin producer.</title>
        <authorList>
            <person name="Holmes N.A."/>
            <person name="Devine R."/>
            <person name="Qin Z."/>
            <person name="Seipke R.F."/>
            <person name="Wilkinson B."/>
            <person name="Hutchings M.I."/>
        </authorList>
    </citation>
    <scope>NUCLEOTIDE SEQUENCE [LARGE SCALE GENOMIC DNA]</scope>
    <source>
        <strain evidence="3 4">KY5</strain>
    </source>
</reference>
<feature type="region of interest" description="Disordered" evidence="1">
    <location>
        <begin position="336"/>
        <end position="370"/>
    </location>
</feature>
<organism evidence="3 4">
    <name type="scientific">Streptomyces formicae</name>
    <dbReference type="NCBI Taxonomy" id="1616117"/>
    <lineage>
        <taxon>Bacteria</taxon>
        <taxon>Bacillati</taxon>
        <taxon>Actinomycetota</taxon>
        <taxon>Actinomycetes</taxon>
        <taxon>Kitasatosporales</taxon>
        <taxon>Streptomycetaceae</taxon>
        <taxon>Streptomyces</taxon>
    </lineage>
</organism>
<feature type="compositionally biased region" description="Low complexity" evidence="1">
    <location>
        <begin position="343"/>
        <end position="370"/>
    </location>
</feature>
<evidence type="ECO:0000256" key="1">
    <source>
        <dbReference type="SAM" id="MobiDB-lite"/>
    </source>
</evidence>
<evidence type="ECO:0000259" key="2">
    <source>
        <dbReference type="Pfam" id="PF09084"/>
    </source>
</evidence>
<dbReference type="RefSeq" id="WP_098246092.1">
    <property type="nucleotide sequence ID" value="NZ_CP022685.1"/>
</dbReference>
<evidence type="ECO:0000313" key="3">
    <source>
        <dbReference type="EMBL" id="ATL32079.1"/>
    </source>
</evidence>
<dbReference type="AlphaFoldDB" id="A0A291QK34"/>
<dbReference type="Proteomes" id="UP000221011">
    <property type="component" value="Chromosome"/>
</dbReference>
<dbReference type="SUPFAM" id="SSF53850">
    <property type="entry name" value="Periplasmic binding protein-like II"/>
    <property type="match status" value="1"/>
</dbReference>
<evidence type="ECO:0000313" key="4">
    <source>
        <dbReference type="Proteomes" id="UP000221011"/>
    </source>
</evidence>
<dbReference type="EMBL" id="CP022685">
    <property type="protein sequence ID" value="ATL32079.1"/>
    <property type="molecule type" value="Genomic_DNA"/>
</dbReference>
<dbReference type="Gene3D" id="3.40.190.270">
    <property type="match status" value="1"/>
</dbReference>
<accession>A0A291QK34</accession>
<dbReference type="PANTHER" id="PTHR30024:SF21">
    <property type="entry name" value="ABC TRANSPORTER SUBSTRATE-BINDING PROTEIN"/>
    <property type="match status" value="1"/>
</dbReference>
<sequence>MTHALVPPVPETLWFTRCPVPTATGIAADQRWLSAEFARDGIAVRSLQDLDPDAADPAVDRQAHYTHALPGLFREGGNVPALWARSRGERTRLVGLTWIEERQAVLVAPGSGIRGAAALRGLRLAVPRHDVAIDFWRAMALRGFDGALASAGLDLGDATPVDVSARGYEGQWAAELAALRRGDVDAVYVKGALAVEAARRAGAEVAVELDELPDRAHRVNNGTPRPITVHQDLLDDHPDLVARFLSVLLRAADWAADHPADVARILGAETGAGAAGVAGAYRPGTHRTLHPDLSEDRLSLLARQEEGLREHGFLPEPVDVRAWTDREPLRRAAELVRAEPEFTSAPASPRTTATATATAPPHPSSRTASH</sequence>
<keyword evidence="4" id="KW-1185">Reference proteome</keyword>
<proteinExistence type="predicted"/>
<protein>
    <submittedName>
        <fullName evidence="3">Dibenzothiophene desulfurization enzyme B</fullName>
    </submittedName>
</protein>
<name>A0A291QK34_9ACTN</name>
<dbReference type="Gene3D" id="3.40.190.10">
    <property type="entry name" value="Periplasmic binding protein-like II"/>
    <property type="match status" value="1"/>
</dbReference>
<dbReference type="PANTHER" id="PTHR30024">
    <property type="entry name" value="ALIPHATIC SULFONATES-BINDING PROTEIN-RELATED"/>
    <property type="match status" value="1"/>
</dbReference>
<feature type="domain" description="SsuA/THI5-like" evidence="2">
    <location>
        <begin position="84"/>
        <end position="260"/>
    </location>
</feature>
<dbReference type="KEGG" id="sfk:KY5_7061"/>
<dbReference type="Pfam" id="PF09084">
    <property type="entry name" value="NMT1"/>
    <property type="match status" value="1"/>
</dbReference>